<evidence type="ECO:0000313" key="7">
    <source>
        <dbReference type="EMBL" id="KAF2881733.1"/>
    </source>
</evidence>
<dbReference type="EMBL" id="VTPC01090703">
    <property type="protein sequence ID" value="KAF2881733.1"/>
    <property type="molecule type" value="Genomic_DNA"/>
</dbReference>
<name>A0A8K0CBY5_IGNLU</name>
<comment type="caution">
    <text evidence="7">The sequence shown here is derived from an EMBL/GenBank/DDBJ whole genome shotgun (WGS) entry which is preliminary data.</text>
</comment>
<feature type="domain" description="Fatty acid hydroxylase" evidence="6">
    <location>
        <begin position="123"/>
        <end position="246"/>
    </location>
</feature>
<organism evidence="7 8">
    <name type="scientific">Ignelater luminosus</name>
    <name type="common">Cucubano</name>
    <name type="synonym">Pyrophorus luminosus</name>
    <dbReference type="NCBI Taxonomy" id="2038154"/>
    <lineage>
        <taxon>Eukaryota</taxon>
        <taxon>Metazoa</taxon>
        <taxon>Ecdysozoa</taxon>
        <taxon>Arthropoda</taxon>
        <taxon>Hexapoda</taxon>
        <taxon>Insecta</taxon>
        <taxon>Pterygota</taxon>
        <taxon>Neoptera</taxon>
        <taxon>Endopterygota</taxon>
        <taxon>Coleoptera</taxon>
        <taxon>Polyphaga</taxon>
        <taxon>Elateriformia</taxon>
        <taxon>Elateroidea</taxon>
        <taxon>Elateridae</taxon>
        <taxon>Agrypninae</taxon>
        <taxon>Pyrophorini</taxon>
        <taxon>Ignelater</taxon>
    </lineage>
</organism>
<dbReference type="GO" id="GO:0016020">
    <property type="term" value="C:membrane"/>
    <property type="evidence" value="ECO:0007669"/>
    <property type="project" value="UniProtKB-SubCell"/>
</dbReference>
<evidence type="ECO:0000256" key="3">
    <source>
        <dbReference type="ARBA" id="ARBA00022989"/>
    </source>
</evidence>
<reference evidence="7" key="1">
    <citation type="submission" date="2019-08" db="EMBL/GenBank/DDBJ databases">
        <title>The genome of the North American firefly Photinus pyralis.</title>
        <authorList>
            <consortium name="Photinus pyralis genome working group"/>
            <person name="Fallon T.R."/>
            <person name="Sander Lower S.E."/>
            <person name="Weng J.-K."/>
        </authorList>
    </citation>
    <scope>NUCLEOTIDE SEQUENCE</scope>
    <source>
        <strain evidence="7">TRF0915ILg1</strain>
        <tissue evidence="7">Whole body</tissue>
    </source>
</reference>
<feature type="transmembrane region" description="Helical" evidence="5">
    <location>
        <begin position="158"/>
        <end position="182"/>
    </location>
</feature>
<dbReference type="InterPro" id="IPR050307">
    <property type="entry name" value="Sterol_Desaturase_Related"/>
</dbReference>
<dbReference type="GO" id="GO:0008610">
    <property type="term" value="P:lipid biosynthetic process"/>
    <property type="evidence" value="ECO:0007669"/>
    <property type="project" value="InterPro"/>
</dbReference>
<sequence length="286" mass="33547">MLCQLLQCQRFWDKFLDTVGEDPITLWVYVSVILGTVLFWLAALGYTFLDLFAKPSSLMKYKIQPGVNEPVSSKQFFKLVVIVLRNQFLTLPAAYLFYKSMQWRGYASFRELPAFSRLMLDLVVMILWEEIAFYYIHRFLHNKYVFKYLHKRHHEWKAPIALSALYSGSIEHILVNIIPTLFGTFVMGSHLATFYLWLSVTILGTLLIHSGYHLPYLPSPEFHDFHHLKFNQNYGVFGILDRISGTDEEFKKTIAYTRHSVMLNLTSPREMYPDVQEVNLIKNKNI</sequence>
<dbReference type="InterPro" id="IPR006694">
    <property type="entry name" value="Fatty_acid_hydroxylase"/>
</dbReference>
<dbReference type="GO" id="GO:0005506">
    <property type="term" value="F:iron ion binding"/>
    <property type="evidence" value="ECO:0007669"/>
    <property type="project" value="InterPro"/>
</dbReference>
<dbReference type="Proteomes" id="UP000801492">
    <property type="component" value="Unassembled WGS sequence"/>
</dbReference>
<feature type="transmembrane region" description="Helical" evidence="5">
    <location>
        <begin position="118"/>
        <end position="137"/>
    </location>
</feature>
<evidence type="ECO:0000256" key="4">
    <source>
        <dbReference type="ARBA" id="ARBA00023136"/>
    </source>
</evidence>
<feature type="transmembrane region" description="Helical" evidence="5">
    <location>
        <begin position="26"/>
        <end position="52"/>
    </location>
</feature>
<comment type="subcellular location">
    <subcellularLocation>
        <location evidence="1">Membrane</location>
    </subcellularLocation>
</comment>
<keyword evidence="4 5" id="KW-0472">Membrane</keyword>
<evidence type="ECO:0000259" key="6">
    <source>
        <dbReference type="Pfam" id="PF04116"/>
    </source>
</evidence>
<protein>
    <recommendedName>
        <fullName evidence="6">Fatty acid hydroxylase domain-containing protein</fullName>
    </recommendedName>
</protein>
<proteinExistence type="predicted"/>
<evidence type="ECO:0000313" key="8">
    <source>
        <dbReference type="Proteomes" id="UP000801492"/>
    </source>
</evidence>
<keyword evidence="8" id="KW-1185">Reference proteome</keyword>
<feature type="transmembrane region" description="Helical" evidence="5">
    <location>
        <begin position="76"/>
        <end position="98"/>
    </location>
</feature>
<keyword evidence="3 5" id="KW-1133">Transmembrane helix</keyword>
<evidence type="ECO:0000256" key="5">
    <source>
        <dbReference type="SAM" id="Phobius"/>
    </source>
</evidence>
<evidence type="ECO:0000256" key="2">
    <source>
        <dbReference type="ARBA" id="ARBA00022692"/>
    </source>
</evidence>
<gene>
    <name evidence="7" type="ORF">ILUMI_24430</name>
</gene>
<dbReference type="AlphaFoldDB" id="A0A8K0CBY5"/>
<dbReference type="OrthoDB" id="408954at2759"/>
<accession>A0A8K0CBY5</accession>
<feature type="transmembrane region" description="Helical" evidence="5">
    <location>
        <begin position="194"/>
        <end position="212"/>
    </location>
</feature>
<evidence type="ECO:0000256" key="1">
    <source>
        <dbReference type="ARBA" id="ARBA00004370"/>
    </source>
</evidence>
<dbReference type="PANTHER" id="PTHR11863">
    <property type="entry name" value="STEROL DESATURASE"/>
    <property type="match status" value="1"/>
</dbReference>
<keyword evidence="2 5" id="KW-0812">Transmembrane</keyword>
<dbReference type="GO" id="GO:0016491">
    <property type="term" value="F:oxidoreductase activity"/>
    <property type="evidence" value="ECO:0007669"/>
    <property type="project" value="InterPro"/>
</dbReference>
<dbReference type="Pfam" id="PF04116">
    <property type="entry name" value="FA_hydroxylase"/>
    <property type="match status" value="1"/>
</dbReference>